<proteinExistence type="inferred from homology"/>
<evidence type="ECO:0000256" key="7">
    <source>
        <dbReference type="RuleBase" id="RU363032"/>
    </source>
</evidence>
<dbReference type="Proteomes" id="UP001209076">
    <property type="component" value="Unassembled WGS sequence"/>
</dbReference>
<dbReference type="SUPFAM" id="SSF161098">
    <property type="entry name" value="MetI-like"/>
    <property type="match status" value="1"/>
</dbReference>
<evidence type="ECO:0000256" key="3">
    <source>
        <dbReference type="ARBA" id="ARBA00022475"/>
    </source>
</evidence>
<dbReference type="InterPro" id="IPR000515">
    <property type="entry name" value="MetI-like"/>
</dbReference>
<evidence type="ECO:0000256" key="6">
    <source>
        <dbReference type="ARBA" id="ARBA00023136"/>
    </source>
</evidence>
<evidence type="ECO:0000256" key="1">
    <source>
        <dbReference type="ARBA" id="ARBA00004651"/>
    </source>
</evidence>
<feature type="transmembrane region" description="Helical" evidence="7">
    <location>
        <begin position="63"/>
        <end position="83"/>
    </location>
</feature>
<keyword evidence="5 7" id="KW-1133">Transmembrane helix</keyword>
<name>A0ABT2PVD9_9MOLU</name>
<reference evidence="10" key="1">
    <citation type="submission" date="2023-07" db="EMBL/GenBank/DDBJ databases">
        <title>Novel Mycoplasma species identified in domestic and wild animals.</title>
        <authorList>
            <person name="Volokhov D.V."/>
            <person name="Furtak V.A."/>
            <person name="Zagorodnyaya T.A."/>
        </authorList>
    </citation>
    <scope>NUCLEOTIDE SEQUENCE [LARGE SCALE GENOMIC DNA]</scope>
    <source>
        <strain evidence="10">92-19</strain>
    </source>
</reference>
<accession>A0ABT2PVD9</accession>
<dbReference type="PANTHER" id="PTHR30450">
    <property type="entry name" value="ABC TRANSPORTER PERMEASE"/>
    <property type="match status" value="1"/>
</dbReference>
<evidence type="ECO:0000313" key="9">
    <source>
        <dbReference type="EMBL" id="MCU0104916.1"/>
    </source>
</evidence>
<keyword evidence="3" id="KW-1003">Cell membrane</keyword>
<gene>
    <name evidence="9" type="ORF">N7603_04525</name>
</gene>
<dbReference type="CDD" id="cd06261">
    <property type="entry name" value="TM_PBP2"/>
    <property type="match status" value="1"/>
</dbReference>
<evidence type="ECO:0000256" key="2">
    <source>
        <dbReference type="ARBA" id="ARBA00022448"/>
    </source>
</evidence>
<keyword evidence="2 7" id="KW-0813">Transport</keyword>
<dbReference type="PROSITE" id="PS50928">
    <property type="entry name" value="ABC_TM1"/>
    <property type="match status" value="1"/>
</dbReference>
<feature type="transmembrane region" description="Helical" evidence="7">
    <location>
        <begin position="154"/>
        <end position="180"/>
    </location>
</feature>
<dbReference type="InterPro" id="IPR035906">
    <property type="entry name" value="MetI-like_sf"/>
</dbReference>
<evidence type="ECO:0000256" key="5">
    <source>
        <dbReference type="ARBA" id="ARBA00022989"/>
    </source>
</evidence>
<comment type="caution">
    <text evidence="9">The sequence shown here is derived from an EMBL/GenBank/DDBJ whole genome shotgun (WGS) entry which is preliminary data.</text>
</comment>
<dbReference type="Pfam" id="PF00528">
    <property type="entry name" value="BPD_transp_1"/>
    <property type="match status" value="1"/>
</dbReference>
<keyword evidence="4 7" id="KW-0812">Transmembrane</keyword>
<keyword evidence="10" id="KW-1185">Reference proteome</keyword>
<dbReference type="PANTHER" id="PTHR30450:SF1">
    <property type="entry name" value="D-METHIONINE TRANSPORT SYSTEM PERMEASE PROTEIN METI-RELATED"/>
    <property type="match status" value="1"/>
</dbReference>
<dbReference type="RefSeq" id="WP_262096174.1">
    <property type="nucleotide sequence ID" value="NZ_JAOEGN010000007.1"/>
</dbReference>
<comment type="subcellular location">
    <subcellularLocation>
        <location evidence="1 7">Cell membrane</location>
        <topology evidence="1 7">Multi-pass membrane protein</topology>
    </subcellularLocation>
</comment>
<dbReference type="EMBL" id="JAOEGN010000007">
    <property type="protein sequence ID" value="MCU0104916.1"/>
    <property type="molecule type" value="Genomic_DNA"/>
</dbReference>
<sequence length="221" mass="23925">MFSNQDIENYLSALKETLFLTFGTGAFVLILGLIIGFLLYILENDAFVKPSLQRSLFYRILSVTNDVARSIPFILLLIMMIPVTRAIMGTMLGAEGALPALIVSASPFFARVVHNALKNVSNETIEALLSMGASKPTLVRIIFKEAFPQLVSGFTLTLVTLVGFMSAAAVIGAGGLAFLAYENGKFGNNYPLMYVAIFSLLLLVLVIQLVGDALSKLVNHN</sequence>
<feature type="transmembrane region" description="Helical" evidence="7">
    <location>
        <begin position="192"/>
        <end position="211"/>
    </location>
</feature>
<feature type="domain" description="ABC transmembrane type-1" evidence="8">
    <location>
        <begin position="14"/>
        <end position="211"/>
    </location>
</feature>
<evidence type="ECO:0000256" key="4">
    <source>
        <dbReference type="ARBA" id="ARBA00022692"/>
    </source>
</evidence>
<protein>
    <submittedName>
        <fullName evidence="9">ABC transporter permease subunit</fullName>
    </submittedName>
</protein>
<feature type="transmembrane region" description="Helical" evidence="7">
    <location>
        <begin position="20"/>
        <end position="42"/>
    </location>
</feature>
<dbReference type="Gene3D" id="1.10.3720.10">
    <property type="entry name" value="MetI-like"/>
    <property type="match status" value="1"/>
</dbReference>
<dbReference type="InterPro" id="IPR051322">
    <property type="entry name" value="AA_ABC_Transporter_Permease"/>
</dbReference>
<organism evidence="9 10">
    <name type="scientific">Paracholeplasma vituli</name>
    <dbReference type="NCBI Taxonomy" id="69473"/>
    <lineage>
        <taxon>Bacteria</taxon>
        <taxon>Bacillati</taxon>
        <taxon>Mycoplasmatota</taxon>
        <taxon>Mollicutes</taxon>
        <taxon>Acholeplasmatales</taxon>
        <taxon>Acholeplasmataceae</taxon>
        <taxon>Paracholeplasma</taxon>
    </lineage>
</organism>
<keyword evidence="6 7" id="KW-0472">Membrane</keyword>
<comment type="similarity">
    <text evidence="7">Belongs to the binding-protein-dependent transport system permease family.</text>
</comment>
<evidence type="ECO:0000313" key="10">
    <source>
        <dbReference type="Proteomes" id="UP001209076"/>
    </source>
</evidence>
<evidence type="ECO:0000259" key="8">
    <source>
        <dbReference type="PROSITE" id="PS50928"/>
    </source>
</evidence>